<keyword evidence="1" id="KW-0812">Transmembrane</keyword>
<accession>A0A5E4PZK3</accession>
<reference evidence="2 3" key="1">
    <citation type="submission" date="2017-07" db="EMBL/GenBank/DDBJ databases">
        <authorList>
            <person name="Talla V."/>
            <person name="Backstrom N."/>
        </authorList>
    </citation>
    <scope>NUCLEOTIDE SEQUENCE [LARGE SCALE GENOMIC DNA]</scope>
</reference>
<protein>
    <recommendedName>
        <fullName evidence="4">Transmembrane protein</fullName>
    </recommendedName>
</protein>
<dbReference type="EMBL" id="FZQP02000859">
    <property type="protein sequence ID" value="VVC90709.1"/>
    <property type="molecule type" value="Genomic_DNA"/>
</dbReference>
<evidence type="ECO:0000256" key="1">
    <source>
        <dbReference type="SAM" id="Phobius"/>
    </source>
</evidence>
<sequence length="89" mass="10918">MNTHIELVLQMEQQSQFENNNFANTQQNQSLFQYYQNEPYVKIIIPFIYIFCRIYFTSHLTFNYSSIHAYMFYLYILFRNVLTSLTLDF</sequence>
<keyword evidence="3" id="KW-1185">Reference proteome</keyword>
<dbReference type="Proteomes" id="UP000324832">
    <property type="component" value="Unassembled WGS sequence"/>
</dbReference>
<evidence type="ECO:0000313" key="3">
    <source>
        <dbReference type="Proteomes" id="UP000324832"/>
    </source>
</evidence>
<feature type="transmembrane region" description="Helical" evidence="1">
    <location>
        <begin position="68"/>
        <end position="87"/>
    </location>
</feature>
<keyword evidence="1" id="KW-1133">Transmembrane helix</keyword>
<evidence type="ECO:0008006" key="4">
    <source>
        <dbReference type="Google" id="ProtNLM"/>
    </source>
</evidence>
<name>A0A5E4PZK3_9NEOP</name>
<keyword evidence="1" id="KW-0472">Membrane</keyword>
<dbReference type="AlphaFoldDB" id="A0A5E4PZK3"/>
<evidence type="ECO:0000313" key="2">
    <source>
        <dbReference type="EMBL" id="VVC90709.1"/>
    </source>
</evidence>
<organism evidence="2 3">
    <name type="scientific">Leptidea sinapis</name>
    <dbReference type="NCBI Taxonomy" id="189913"/>
    <lineage>
        <taxon>Eukaryota</taxon>
        <taxon>Metazoa</taxon>
        <taxon>Ecdysozoa</taxon>
        <taxon>Arthropoda</taxon>
        <taxon>Hexapoda</taxon>
        <taxon>Insecta</taxon>
        <taxon>Pterygota</taxon>
        <taxon>Neoptera</taxon>
        <taxon>Endopterygota</taxon>
        <taxon>Lepidoptera</taxon>
        <taxon>Glossata</taxon>
        <taxon>Ditrysia</taxon>
        <taxon>Papilionoidea</taxon>
        <taxon>Pieridae</taxon>
        <taxon>Dismorphiinae</taxon>
        <taxon>Leptidea</taxon>
    </lineage>
</organism>
<proteinExistence type="predicted"/>
<gene>
    <name evidence="2" type="ORF">LSINAPIS_LOCUS3561</name>
</gene>